<organism evidence="2 3">
    <name type="scientific">Mycena chlorophos</name>
    <name type="common">Agaric fungus</name>
    <name type="synonym">Agaricus chlorophos</name>
    <dbReference type="NCBI Taxonomy" id="658473"/>
    <lineage>
        <taxon>Eukaryota</taxon>
        <taxon>Fungi</taxon>
        <taxon>Dikarya</taxon>
        <taxon>Basidiomycota</taxon>
        <taxon>Agaricomycotina</taxon>
        <taxon>Agaricomycetes</taxon>
        <taxon>Agaricomycetidae</taxon>
        <taxon>Agaricales</taxon>
        <taxon>Marasmiineae</taxon>
        <taxon>Mycenaceae</taxon>
        <taxon>Mycena</taxon>
    </lineage>
</organism>
<sequence length="215" mass="23490">MLILFAPFKPTPGEPALKTPLRNPHWAYASPNQQPSNSRRRLTRTNQPAAFKTTLQVCAVVVVELGAFKLHLAPLRFAFKWVIVCSPLVIGTNAASRAFKSHPRGLGHRRAGEDGSAQRSLAGLPGMCRLALVSPSDSLLKTRKSLAIPEQTEAGLTSVHNPHSVSRRLQTPLQIQPRTPLPARAYFKFAMSLAPTSEFHLKSTPVVVVKLAPEN</sequence>
<name>A0A8H6S3T2_MYCCL</name>
<gene>
    <name evidence="2" type="ORF">HMN09_01240400</name>
</gene>
<proteinExistence type="predicted"/>
<keyword evidence="3" id="KW-1185">Reference proteome</keyword>
<protein>
    <submittedName>
        <fullName evidence="2">Uncharacterized protein</fullName>
    </submittedName>
</protein>
<reference evidence="2" key="1">
    <citation type="submission" date="2020-05" db="EMBL/GenBank/DDBJ databases">
        <title>Mycena genomes resolve the evolution of fungal bioluminescence.</title>
        <authorList>
            <person name="Tsai I.J."/>
        </authorList>
    </citation>
    <scope>NUCLEOTIDE SEQUENCE</scope>
    <source>
        <strain evidence="2">110903Hualien_Pintung</strain>
    </source>
</reference>
<feature type="region of interest" description="Disordered" evidence="1">
    <location>
        <begin position="15"/>
        <end position="44"/>
    </location>
</feature>
<evidence type="ECO:0000313" key="3">
    <source>
        <dbReference type="Proteomes" id="UP000613580"/>
    </source>
</evidence>
<accession>A0A8H6S3T2</accession>
<evidence type="ECO:0000256" key="1">
    <source>
        <dbReference type="SAM" id="MobiDB-lite"/>
    </source>
</evidence>
<dbReference type="AlphaFoldDB" id="A0A8H6S3T2"/>
<evidence type="ECO:0000313" key="2">
    <source>
        <dbReference type="EMBL" id="KAF7291803.1"/>
    </source>
</evidence>
<dbReference type="Proteomes" id="UP000613580">
    <property type="component" value="Unassembled WGS sequence"/>
</dbReference>
<dbReference type="EMBL" id="JACAZE010000023">
    <property type="protein sequence ID" value="KAF7291803.1"/>
    <property type="molecule type" value="Genomic_DNA"/>
</dbReference>
<comment type="caution">
    <text evidence="2">The sequence shown here is derived from an EMBL/GenBank/DDBJ whole genome shotgun (WGS) entry which is preliminary data.</text>
</comment>